<keyword evidence="3 5" id="KW-0238">DNA-binding</keyword>
<dbReference type="InterPro" id="IPR010998">
    <property type="entry name" value="Integrase_recombinase_N"/>
</dbReference>
<name>A0A1H5Z4M6_9FLAO</name>
<dbReference type="PROSITE" id="PS51898">
    <property type="entry name" value="TYR_RECOMBINASE"/>
    <property type="match status" value="1"/>
</dbReference>
<dbReference type="PANTHER" id="PTHR30349:SF41">
    <property type="entry name" value="INTEGRASE_RECOMBINASE PROTEIN MJ0367-RELATED"/>
    <property type="match status" value="1"/>
</dbReference>
<gene>
    <name evidence="8" type="ORF">SAMN04488130_109109</name>
</gene>
<dbReference type="InterPro" id="IPR013762">
    <property type="entry name" value="Integrase-like_cat_sf"/>
</dbReference>
<evidence type="ECO:0000256" key="3">
    <source>
        <dbReference type="ARBA" id="ARBA00023125"/>
    </source>
</evidence>
<dbReference type="InterPro" id="IPR004107">
    <property type="entry name" value="Integrase_SAM-like_N"/>
</dbReference>
<organism evidence="8 9">
    <name type="scientific">Flavobacterium urumqiense</name>
    <dbReference type="NCBI Taxonomy" id="935224"/>
    <lineage>
        <taxon>Bacteria</taxon>
        <taxon>Pseudomonadati</taxon>
        <taxon>Bacteroidota</taxon>
        <taxon>Flavobacteriia</taxon>
        <taxon>Flavobacteriales</taxon>
        <taxon>Flavobacteriaceae</taxon>
        <taxon>Flavobacterium</taxon>
    </lineage>
</organism>
<evidence type="ECO:0000256" key="1">
    <source>
        <dbReference type="ARBA" id="ARBA00008857"/>
    </source>
</evidence>
<dbReference type="OrthoDB" id="9801717at2"/>
<keyword evidence="2" id="KW-0229">DNA integration</keyword>
<dbReference type="InterPro" id="IPR044068">
    <property type="entry name" value="CB"/>
</dbReference>
<dbReference type="RefSeq" id="WP_104000327.1">
    <property type="nucleotide sequence ID" value="NZ_FNVP01000009.1"/>
</dbReference>
<feature type="domain" description="Core-binding (CB)" evidence="7">
    <location>
        <begin position="1"/>
        <end position="81"/>
    </location>
</feature>
<feature type="domain" description="Tyr recombinase" evidence="6">
    <location>
        <begin position="98"/>
        <end position="265"/>
    </location>
</feature>
<evidence type="ECO:0000313" key="8">
    <source>
        <dbReference type="EMBL" id="SEG31473.1"/>
    </source>
</evidence>
<reference evidence="9" key="1">
    <citation type="submission" date="2016-10" db="EMBL/GenBank/DDBJ databases">
        <authorList>
            <person name="Varghese N."/>
            <person name="Submissions S."/>
        </authorList>
    </citation>
    <scope>NUCLEOTIDE SEQUENCE [LARGE SCALE GENOMIC DNA]</scope>
    <source>
        <strain evidence="9">CGMCC 1.9230</strain>
    </source>
</reference>
<dbReference type="PANTHER" id="PTHR30349">
    <property type="entry name" value="PHAGE INTEGRASE-RELATED"/>
    <property type="match status" value="1"/>
</dbReference>
<dbReference type="GO" id="GO:0003677">
    <property type="term" value="F:DNA binding"/>
    <property type="evidence" value="ECO:0007669"/>
    <property type="project" value="UniProtKB-UniRule"/>
</dbReference>
<sequence>MNIGKYVELYSEDLKLKNYSDNTISNYSNQVKLFLEYFNKVASKPSEISEKQIKQWLLLANSINGRKHRISAVKLFYKLTGKQPLKFKHIEYPRSERKLPQIIEKEFLLDAISKITNAKHKAIIALAYSTGMRVSEVCNLKISDIDSKRMIIIIRQSKGRKDRIVGLSDKILEILRIYFTEYQPKEFLFNGQFDLQYSHTSCNQIVKKYLGKEYHFHLLRHSNATALLEAGTDLRIIQKHLGHASSKTTEIYTHVSTNVLSKMALPI</sequence>
<dbReference type="Gene3D" id="1.10.150.130">
    <property type="match status" value="1"/>
</dbReference>
<keyword evidence="4" id="KW-0233">DNA recombination</keyword>
<evidence type="ECO:0000256" key="5">
    <source>
        <dbReference type="PROSITE-ProRule" id="PRU01248"/>
    </source>
</evidence>
<dbReference type="EMBL" id="FNVP01000009">
    <property type="protein sequence ID" value="SEG31473.1"/>
    <property type="molecule type" value="Genomic_DNA"/>
</dbReference>
<accession>A0A1H5Z4M6</accession>
<dbReference type="AlphaFoldDB" id="A0A1H5Z4M6"/>
<protein>
    <submittedName>
        <fullName evidence="8">Site-specific recombinase XerD</fullName>
    </submittedName>
</protein>
<dbReference type="InterPro" id="IPR002104">
    <property type="entry name" value="Integrase_catalytic"/>
</dbReference>
<dbReference type="InterPro" id="IPR011010">
    <property type="entry name" value="DNA_brk_join_enz"/>
</dbReference>
<dbReference type="Gene3D" id="1.10.443.10">
    <property type="entry name" value="Intergrase catalytic core"/>
    <property type="match status" value="1"/>
</dbReference>
<proteinExistence type="inferred from homology"/>
<keyword evidence="9" id="KW-1185">Reference proteome</keyword>
<evidence type="ECO:0000256" key="4">
    <source>
        <dbReference type="ARBA" id="ARBA00023172"/>
    </source>
</evidence>
<evidence type="ECO:0000313" key="9">
    <source>
        <dbReference type="Proteomes" id="UP000236737"/>
    </source>
</evidence>
<evidence type="ECO:0000256" key="2">
    <source>
        <dbReference type="ARBA" id="ARBA00022908"/>
    </source>
</evidence>
<evidence type="ECO:0000259" key="6">
    <source>
        <dbReference type="PROSITE" id="PS51898"/>
    </source>
</evidence>
<dbReference type="GO" id="GO:0006310">
    <property type="term" value="P:DNA recombination"/>
    <property type="evidence" value="ECO:0007669"/>
    <property type="project" value="UniProtKB-KW"/>
</dbReference>
<dbReference type="InterPro" id="IPR050090">
    <property type="entry name" value="Tyrosine_recombinase_XerCD"/>
</dbReference>
<dbReference type="Proteomes" id="UP000236737">
    <property type="component" value="Unassembled WGS sequence"/>
</dbReference>
<dbReference type="SUPFAM" id="SSF56349">
    <property type="entry name" value="DNA breaking-rejoining enzymes"/>
    <property type="match status" value="1"/>
</dbReference>
<dbReference type="PROSITE" id="PS51900">
    <property type="entry name" value="CB"/>
    <property type="match status" value="1"/>
</dbReference>
<dbReference type="Pfam" id="PF13495">
    <property type="entry name" value="Phage_int_SAM_4"/>
    <property type="match status" value="1"/>
</dbReference>
<comment type="similarity">
    <text evidence="1">Belongs to the 'phage' integrase family.</text>
</comment>
<evidence type="ECO:0000259" key="7">
    <source>
        <dbReference type="PROSITE" id="PS51900"/>
    </source>
</evidence>
<dbReference type="Pfam" id="PF00589">
    <property type="entry name" value="Phage_integrase"/>
    <property type="match status" value="1"/>
</dbReference>
<dbReference type="GO" id="GO:0015074">
    <property type="term" value="P:DNA integration"/>
    <property type="evidence" value="ECO:0007669"/>
    <property type="project" value="UniProtKB-KW"/>
</dbReference>